<dbReference type="Proteomes" id="UP000579281">
    <property type="component" value="Unassembled WGS sequence"/>
</dbReference>
<evidence type="ECO:0000259" key="1">
    <source>
        <dbReference type="Pfam" id="PF21758"/>
    </source>
</evidence>
<feature type="domain" description="Prenylated flavin chaperone LpdD-like" evidence="1">
    <location>
        <begin position="11"/>
        <end position="123"/>
    </location>
</feature>
<evidence type="ECO:0000313" key="2">
    <source>
        <dbReference type="EMBL" id="MBB6216094.1"/>
    </source>
</evidence>
<comment type="caution">
    <text evidence="2">The sequence shown here is derived from an EMBL/GenBank/DDBJ whole genome shotgun (WGS) entry which is preliminary data.</text>
</comment>
<accession>A0A841KQS4</accession>
<organism evidence="2 3">
    <name type="scientific">Anaerosolibacter carboniphilus</name>
    <dbReference type="NCBI Taxonomy" id="1417629"/>
    <lineage>
        <taxon>Bacteria</taxon>
        <taxon>Bacillati</taxon>
        <taxon>Bacillota</taxon>
        <taxon>Clostridia</taxon>
        <taxon>Peptostreptococcales</taxon>
        <taxon>Thermotaleaceae</taxon>
        <taxon>Anaerosolibacter</taxon>
    </lineage>
</organism>
<name>A0A841KQS4_9FIRM</name>
<keyword evidence="3" id="KW-1185">Reference proteome</keyword>
<dbReference type="EMBL" id="JACHEN010000012">
    <property type="protein sequence ID" value="MBB6216094.1"/>
    <property type="molecule type" value="Genomic_DNA"/>
</dbReference>
<evidence type="ECO:0000313" key="3">
    <source>
        <dbReference type="Proteomes" id="UP000579281"/>
    </source>
</evidence>
<dbReference type="AlphaFoldDB" id="A0A841KQS4"/>
<sequence length="133" mass="14665">MYSTFHIQFGEGSLCLKSSIVKTQDGIHIYVGGGEKAHIGTTVISQPRPSLKGDGRTSCTTSVFNILGHKDDEIAIPIAEEICKYFNETTVVTAGIHIGQATAQDIEQLKWYGTQITILIIRAINEEQKHFML</sequence>
<dbReference type="Pfam" id="PF21758">
    <property type="entry name" value="PAC_bac"/>
    <property type="match status" value="1"/>
</dbReference>
<protein>
    <recommendedName>
        <fullName evidence="1">Prenylated flavin chaperone LpdD-like domain-containing protein</fullName>
    </recommendedName>
</protein>
<dbReference type="RefSeq" id="WP_184310635.1">
    <property type="nucleotide sequence ID" value="NZ_JACHEN010000012.1"/>
</dbReference>
<proteinExistence type="predicted"/>
<dbReference type="InterPro" id="IPR048844">
    <property type="entry name" value="LpdD_chaperone-like"/>
</dbReference>
<reference evidence="2 3" key="1">
    <citation type="submission" date="2020-08" db="EMBL/GenBank/DDBJ databases">
        <title>Genomic Encyclopedia of Type Strains, Phase IV (KMG-IV): sequencing the most valuable type-strain genomes for metagenomic binning, comparative biology and taxonomic classification.</title>
        <authorList>
            <person name="Goeker M."/>
        </authorList>
    </citation>
    <scope>NUCLEOTIDE SEQUENCE [LARGE SCALE GENOMIC DNA]</scope>
    <source>
        <strain evidence="2 3">DSM 103526</strain>
    </source>
</reference>
<gene>
    <name evidence="2" type="ORF">HNQ80_002193</name>
</gene>